<evidence type="ECO:0000313" key="2">
    <source>
        <dbReference type="EMBL" id="KAK7959242.1"/>
    </source>
</evidence>
<dbReference type="Pfam" id="PF24355">
    <property type="entry name" value="DUF7514"/>
    <property type="match status" value="1"/>
</dbReference>
<sequence>MEGSVSKILGTLCPAKNTGHIDHVGDRDDKFLSRHKLAAVYKSGGLDYDSLFVNAPDKSISYARVLLGCQHSLPPGDNDFEESSVPHLSLKGFAFSTPRTTATHEAPETSGNLGYCETDAGTGLDDMAIIRPSLRNNVLLFMKSLPRGTRYLPELDNRFLKERSALRSLYAIANLLQLLDRVFATFIRAAMLYSEEVAEAVHSTHQDMARHFDTVGQREGGLNSYCQTLAEQKLSG</sequence>
<dbReference type="GeneID" id="92073380"/>
<protein>
    <recommendedName>
        <fullName evidence="1">DUF7514 domain-containing protein</fullName>
    </recommendedName>
</protein>
<dbReference type="Proteomes" id="UP001391051">
    <property type="component" value="Unassembled WGS sequence"/>
</dbReference>
<accession>A0ABR1QLL6</accession>
<comment type="caution">
    <text evidence="2">The sequence shown here is derived from an EMBL/GenBank/DDBJ whole genome shotgun (WGS) entry which is preliminary data.</text>
</comment>
<evidence type="ECO:0000313" key="3">
    <source>
        <dbReference type="Proteomes" id="UP001391051"/>
    </source>
</evidence>
<proteinExistence type="predicted"/>
<dbReference type="EMBL" id="JAQQWE010000003">
    <property type="protein sequence ID" value="KAK7959242.1"/>
    <property type="molecule type" value="Genomic_DNA"/>
</dbReference>
<keyword evidence="3" id="KW-1185">Reference proteome</keyword>
<feature type="domain" description="DUF7514" evidence="1">
    <location>
        <begin position="6"/>
        <end position="94"/>
    </location>
</feature>
<dbReference type="PANTHER" id="PTHR39611">
    <property type="entry name" value="HYDROXYPROLINE-RICH GLYCOPROTEIN DZ-HRGP-RELATED"/>
    <property type="match status" value="1"/>
</dbReference>
<dbReference type="PANTHER" id="PTHR39611:SF2">
    <property type="entry name" value="HYDROXYPROLINE-RICH GLYCOPROTEIN DZ-HRGP"/>
    <property type="match status" value="1"/>
</dbReference>
<gene>
    <name evidence="2" type="ORF">PG986_004096</name>
</gene>
<dbReference type="InterPro" id="IPR055936">
    <property type="entry name" value="DUF7514"/>
</dbReference>
<evidence type="ECO:0000259" key="1">
    <source>
        <dbReference type="Pfam" id="PF24355"/>
    </source>
</evidence>
<reference evidence="2 3" key="1">
    <citation type="submission" date="2023-01" db="EMBL/GenBank/DDBJ databases">
        <title>Analysis of 21 Apiospora genomes using comparative genomics revels a genus with tremendous synthesis potential of carbohydrate active enzymes and secondary metabolites.</title>
        <authorList>
            <person name="Sorensen T."/>
        </authorList>
    </citation>
    <scope>NUCLEOTIDE SEQUENCE [LARGE SCALE GENOMIC DNA]</scope>
    <source>
        <strain evidence="2 3">CBS 24483</strain>
    </source>
</reference>
<name>A0ABR1QLL6_9PEZI</name>
<dbReference type="RefSeq" id="XP_066702945.1">
    <property type="nucleotide sequence ID" value="XM_066840318.1"/>
</dbReference>
<organism evidence="2 3">
    <name type="scientific">Apiospora aurea</name>
    <dbReference type="NCBI Taxonomy" id="335848"/>
    <lineage>
        <taxon>Eukaryota</taxon>
        <taxon>Fungi</taxon>
        <taxon>Dikarya</taxon>
        <taxon>Ascomycota</taxon>
        <taxon>Pezizomycotina</taxon>
        <taxon>Sordariomycetes</taxon>
        <taxon>Xylariomycetidae</taxon>
        <taxon>Amphisphaeriales</taxon>
        <taxon>Apiosporaceae</taxon>
        <taxon>Apiospora</taxon>
    </lineage>
</organism>